<dbReference type="GO" id="GO:0004653">
    <property type="term" value="F:polypeptide N-acetylgalactosaminyltransferase activity"/>
    <property type="evidence" value="ECO:0007669"/>
    <property type="project" value="UniProtKB-EC"/>
</dbReference>
<dbReference type="AlphaFoldDB" id="A0A8D2LQX7"/>
<keyword evidence="11" id="KW-0735">Signal-anchor</keyword>
<keyword evidence="16" id="KW-0325">Glycoprotein</keyword>
<evidence type="ECO:0000256" key="13">
    <source>
        <dbReference type="ARBA" id="ARBA00023034"/>
    </source>
</evidence>
<keyword evidence="21" id="KW-1185">Reference proteome</keyword>
<evidence type="ECO:0000256" key="1">
    <source>
        <dbReference type="ARBA" id="ARBA00001936"/>
    </source>
</evidence>
<keyword evidence="13" id="KW-0333">Golgi apparatus</keyword>
<comment type="pathway">
    <text evidence="3">Protein modification; protein glycosylation.</text>
</comment>
<evidence type="ECO:0000256" key="4">
    <source>
        <dbReference type="ARBA" id="ARBA00005680"/>
    </source>
</evidence>
<feature type="domain" description="Ricin B lectin" evidence="19">
    <location>
        <begin position="71"/>
        <end position="139"/>
    </location>
</feature>
<keyword evidence="8" id="KW-0812">Transmembrane</keyword>
<accession>A0A8D2LQX7</accession>
<dbReference type="Gene3D" id="2.80.10.50">
    <property type="match status" value="1"/>
</dbReference>
<protein>
    <recommendedName>
        <fullName evidence="5">polypeptide N-acetylgalactosaminyltransferase</fullName>
        <ecNumber evidence="5">2.4.1.41</ecNumber>
    </recommendedName>
</protein>
<evidence type="ECO:0000256" key="3">
    <source>
        <dbReference type="ARBA" id="ARBA00004922"/>
    </source>
</evidence>
<reference evidence="20" key="2">
    <citation type="submission" date="2025-09" db="UniProtKB">
        <authorList>
            <consortium name="Ensembl"/>
        </authorList>
    </citation>
    <scope>IDENTIFICATION</scope>
</reference>
<reference evidence="20" key="1">
    <citation type="submission" date="2025-08" db="UniProtKB">
        <authorList>
            <consortium name="Ensembl"/>
        </authorList>
    </citation>
    <scope>IDENTIFICATION</scope>
</reference>
<keyword evidence="17" id="KW-0464">Manganese</keyword>
<dbReference type="Proteomes" id="UP000694545">
    <property type="component" value="Unplaced"/>
</dbReference>
<comment type="subcellular location">
    <subcellularLocation>
        <location evidence="2">Golgi apparatus membrane</location>
        <topology evidence="2">Single-pass type II membrane protein</topology>
    </subcellularLocation>
</comment>
<keyword evidence="6" id="KW-0328">Glycosyltransferase</keyword>
<dbReference type="OMA" id="PILHECH"/>
<dbReference type="FunFam" id="2.80.10.50:FF:000017">
    <property type="entry name" value="Polypeptide N-acetylgalactosaminyltransferase"/>
    <property type="match status" value="1"/>
</dbReference>
<comment type="cofactor">
    <cofactor evidence="1">
        <name>Mn(2+)</name>
        <dbReference type="ChEBI" id="CHEBI:29035"/>
    </cofactor>
</comment>
<dbReference type="GO" id="GO:0046872">
    <property type="term" value="F:metal ion binding"/>
    <property type="evidence" value="ECO:0007669"/>
    <property type="project" value="UniProtKB-KW"/>
</dbReference>
<evidence type="ECO:0000256" key="15">
    <source>
        <dbReference type="ARBA" id="ARBA00023157"/>
    </source>
</evidence>
<dbReference type="SUPFAM" id="SSF50370">
    <property type="entry name" value="Ricin B-like lectins"/>
    <property type="match status" value="1"/>
</dbReference>
<evidence type="ECO:0000256" key="9">
    <source>
        <dbReference type="ARBA" id="ARBA00022723"/>
    </source>
</evidence>
<evidence type="ECO:0000259" key="19">
    <source>
        <dbReference type="Pfam" id="PF00652"/>
    </source>
</evidence>
<comment type="similarity">
    <text evidence="4">Belongs to the glycosyltransferase 2 family. GalNAc-T subfamily.</text>
</comment>
<evidence type="ECO:0000256" key="5">
    <source>
        <dbReference type="ARBA" id="ARBA00012644"/>
    </source>
</evidence>
<proteinExistence type="inferred from homology"/>
<feature type="region of interest" description="Disordered" evidence="18">
    <location>
        <begin position="1"/>
        <end position="20"/>
    </location>
</feature>
<keyword evidence="7" id="KW-0808">Transferase</keyword>
<evidence type="ECO:0000256" key="6">
    <source>
        <dbReference type="ARBA" id="ARBA00022676"/>
    </source>
</evidence>
<dbReference type="GO" id="GO:0000139">
    <property type="term" value="C:Golgi membrane"/>
    <property type="evidence" value="ECO:0007669"/>
    <property type="project" value="UniProtKB-SubCell"/>
</dbReference>
<keyword evidence="10" id="KW-0430">Lectin</keyword>
<evidence type="ECO:0000256" key="2">
    <source>
        <dbReference type="ARBA" id="ARBA00004323"/>
    </source>
</evidence>
<dbReference type="InterPro" id="IPR000772">
    <property type="entry name" value="Ricin_B_lectin"/>
</dbReference>
<evidence type="ECO:0000256" key="11">
    <source>
        <dbReference type="ARBA" id="ARBA00022968"/>
    </source>
</evidence>
<keyword evidence="12" id="KW-1133">Transmembrane helix</keyword>
<evidence type="ECO:0000313" key="20">
    <source>
        <dbReference type="Ensembl" id="ENSVKKP00000025667.1"/>
    </source>
</evidence>
<evidence type="ECO:0000256" key="18">
    <source>
        <dbReference type="SAM" id="MobiDB-lite"/>
    </source>
</evidence>
<sequence length="149" mass="16543">MWTSSLSLNTHTDGASTTSRGSPFHTLGVLTVRKCFLASKWNLGSLSFLARYTKEGFLHLGALGSTVLLPDTRCLVDNMKSKYPQLLDCEKVKSSLHKRWNFIQNGAILNKGTGRCLEVENKGASGTELILRSCTGQRWTIKNIIKHEC</sequence>
<evidence type="ECO:0000313" key="21">
    <source>
        <dbReference type="Proteomes" id="UP000694545"/>
    </source>
</evidence>
<evidence type="ECO:0000256" key="12">
    <source>
        <dbReference type="ARBA" id="ARBA00022989"/>
    </source>
</evidence>
<dbReference type="Pfam" id="PF00652">
    <property type="entry name" value="Ricin_B_lectin"/>
    <property type="match status" value="1"/>
</dbReference>
<keyword evidence="9" id="KW-0479">Metal-binding</keyword>
<organism evidence="20 21">
    <name type="scientific">Varanus komodoensis</name>
    <name type="common">Komodo dragon</name>
    <dbReference type="NCBI Taxonomy" id="61221"/>
    <lineage>
        <taxon>Eukaryota</taxon>
        <taxon>Metazoa</taxon>
        <taxon>Chordata</taxon>
        <taxon>Craniata</taxon>
        <taxon>Vertebrata</taxon>
        <taxon>Euteleostomi</taxon>
        <taxon>Lepidosauria</taxon>
        <taxon>Squamata</taxon>
        <taxon>Bifurcata</taxon>
        <taxon>Unidentata</taxon>
        <taxon>Episquamata</taxon>
        <taxon>Toxicofera</taxon>
        <taxon>Anguimorpha</taxon>
        <taxon>Paleoanguimorpha</taxon>
        <taxon>Varanoidea</taxon>
        <taxon>Varanidae</taxon>
        <taxon>Varanus</taxon>
    </lineage>
</organism>
<evidence type="ECO:0000256" key="7">
    <source>
        <dbReference type="ARBA" id="ARBA00022679"/>
    </source>
</evidence>
<evidence type="ECO:0000256" key="8">
    <source>
        <dbReference type="ARBA" id="ARBA00022692"/>
    </source>
</evidence>
<dbReference type="InterPro" id="IPR035992">
    <property type="entry name" value="Ricin_B-like_lectins"/>
</dbReference>
<evidence type="ECO:0000256" key="14">
    <source>
        <dbReference type="ARBA" id="ARBA00023136"/>
    </source>
</evidence>
<dbReference type="EC" id="2.4.1.41" evidence="5"/>
<dbReference type="PROSITE" id="PS50231">
    <property type="entry name" value="RICIN_B_LECTIN"/>
    <property type="match status" value="1"/>
</dbReference>
<evidence type="ECO:0000256" key="10">
    <source>
        <dbReference type="ARBA" id="ARBA00022734"/>
    </source>
</evidence>
<evidence type="ECO:0000256" key="16">
    <source>
        <dbReference type="ARBA" id="ARBA00023180"/>
    </source>
</evidence>
<keyword evidence="15" id="KW-1015">Disulfide bond</keyword>
<name>A0A8D2LQX7_VARKO</name>
<dbReference type="Ensembl" id="ENSVKKT00000026293.1">
    <property type="protein sequence ID" value="ENSVKKP00000025667.1"/>
    <property type="gene ID" value="ENSVKKG00000016836.1"/>
</dbReference>
<dbReference type="GO" id="GO:0030246">
    <property type="term" value="F:carbohydrate binding"/>
    <property type="evidence" value="ECO:0007669"/>
    <property type="project" value="UniProtKB-KW"/>
</dbReference>
<evidence type="ECO:0000256" key="17">
    <source>
        <dbReference type="ARBA" id="ARBA00023211"/>
    </source>
</evidence>
<keyword evidence="14" id="KW-0472">Membrane</keyword>